<evidence type="ECO:0000313" key="7">
    <source>
        <dbReference type="Proteomes" id="UP001237642"/>
    </source>
</evidence>
<dbReference type="Gene3D" id="1.10.630.10">
    <property type="entry name" value="Cytochrome P450"/>
    <property type="match status" value="2"/>
</dbReference>
<reference evidence="6" key="1">
    <citation type="submission" date="2023-02" db="EMBL/GenBank/DDBJ databases">
        <title>Genome of toxic invasive species Heracleum sosnowskyi carries increased number of genes despite the absence of recent whole-genome duplications.</title>
        <authorList>
            <person name="Schelkunov M."/>
            <person name="Shtratnikova V."/>
            <person name="Makarenko M."/>
            <person name="Klepikova A."/>
            <person name="Omelchenko D."/>
            <person name="Novikova G."/>
            <person name="Obukhova E."/>
            <person name="Bogdanov V."/>
            <person name="Penin A."/>
            <person name="Logacheva M."/>
        </authorList>
    </citation>
    <scope>NUCLEOTIDE SEQUENCE</scope>
    <source>
        <strain evidence="6">Hsosn_3</strain>
        <tissue evidence="6">Leaf</tissue>
    </source>
</reference>
<dbReference type="Pfam" id="PF00067">
    <property type="entry name" value="p450"/>
    <property type="match status" value="2"/>
</dbReference>
<dbReference type="InterPro" id="IPR001128">
    <property type="entry name" value="Cyt_P450"/>
</dbReference>
<evidence type="ECO:0000256" key="1">
    <source>
        <dbReference type="ARBA" id="ARBA00010617"/>
    </source>
</evidence>
<evidence type="ECO:0000256" key="4">
    <source>
        <dbReference type="ARBA" id="ARBA00023004"/>
    </source>
</evidence>
<keyword evidence="5" id="KW-0812">Transmembrane</keyword>
<dbReference type="PANTHER" id="PTHR47950:SF44">
    <property type="entry name" value="CYTOCHROME P450, FAMILY 76, SUBFAMILY C, POLYPEPTIDE 5-RELATED"/>
    <property type="match status" value="1"/>
</dbReference>
<keyword evidence="5" id="KW-1133">Transmembrane helix</keyword>
<dbReference type="PANTHER" id="PTHR47950">
    <property type="entry name" value="CYTOCHROME P450, FAMILY 76, SUBFAMILY C, POLYPEPTIDE 5-RELATED"/>
    <property type="match status" value="1"/>
</dbReference>
<reference evidence="6" key="2">
    <citation type="submission" date="2023-05" db="EMBL/GenBank/DDBJ databases">
        <authorList>
            <person name="Schelkunov M.I."/>
        </authorList>
    </citation>
    <scope>NUCLEOTIDE SEQUENCE</scope>
    <source>
        <strain evidence="6">Hsosn_3</strain>
        <tissue evidence="6">Leaf</tissue>
    </source>
</reference>
<dbReference type="InterPro" id="IPR002401">
    <property type="entry name" value="Cyt_P450_E_grp-I"/>
</dbReference>
<dbReference type="GO" id="GO:0009805">
    <property type="term" value="P:coumarin biosynthetic process"/>
    <property type="evidence" value="ECO:0007669"/>
    <property type="project" value="UniProtKB-ARBA"/>
</dbReference>
<dbReference type="PRINTS" id="PR00463">
    <property type="entry name" value="EP450I"/>
</dbReference>
<dbReference type="EMBL" id="JAUIZM010000006">
    <property type="protein sequence ID" value="KAK1380336.1"/>
    <property type="molecule type" value="Genomic_DNA"/>
</dbReference>
<dbReference type="GO" id="GO:0016705">
    <property type="term" value="F:oxidoreductase activity, acting on paired donors, with incorporation or reduction of molecular oxygen"/>
    <property type="evidence" value="ECO:0007669"/>
    <property type="project" value="InterPro"/>
</dbReference>
<dbReference type="SUPFAM" id="SSF48264">
    <property type="entry name" value="Cytochrome P450"/>
    <property type="match status" value="1"/>
</dbReference>
<gene>
    <name evidence="6" type="ORF">POM88_027080</name>
</gene>
<keyword evidence="7" id="KW-1185">Reference proteome</keyword>
<dbReference type="GO" id="GO:0004497">
    <property type="term" value="F:monooxygenase activity"/>
    <property type="evidence" value="ECO:0007669"/>
    <property type="project" value="InterPro"/>
</dbReference>
<protein>
    <submittedName>
        <fullName evidence="6">Geraniol 8-hydroxylase</fullName>
    </submittedName>
</protein>
<keyword evidence="3" id="KW-0560">Oxidoreductase</keyword>
<evidence type="ECO:0000256" key="2">
    <source>
        <dbReference type="ARBA" id="ARBA00022723"/>
    </source>
</evidence>
<keyword evidence="2" id="KW-0479">Metal-binding</keyword>
<dbReference type="GO" id="GO:0005506">
    <property type="term" value="F:iron ion binding"/>
    <property type="evidence" value="ECO:0007669"/>
    <property type="project" value="InterPro"/>
</dbReference>
<dbReference type="Proteomes" id="UP001237642">
    <property type="component" value="Unassembled WGS sequence"/>
</dbReference>
<sequence length="404" mass="45598">MEISPILFCISIFTFSIICTMRWFSSRMLAGKPPPGPPGLPIIGNLLQLGNKPHQTMLKYSQNYGPVISLKIGSVTTVVVSSPEMSKQLLRKNEKFLLSRPVPVAVSAQPNPEATIGWGAADQWWNSRRRVMNAHLFTSQKLDSIEELMHKKVGELISHINRRCVSESTPVDIGQSVFGTSLNLISNIIFSVDMIDLDSGLAQEFKNLVETIMEEAGKPNISDFFPVLQRFDLQGIRKRIKPCYTRLHQIFDDIIDKRLQSRAMSSNPCDFLDVLIDEFGNDEPIFNRVNIKPLILDLFIAGSDTSAVTIEWAMTELLRNPEMLQKLQNEVDEKFDWKGPAKRIICPGMPLAMRMLPLVVGSLVRNFDWKLPEGTTSENIDMEEQFGVTMRKAIPLLLVPTIKE</sequence>
<keyword evidence="4" id="KW-0408">Iron</keyword>
<comment type="caution">
    <text evidence="6">The sequence shown here is derived from an EMBL/GenBank/DDBJ whole genome shotgun (WGS) entry which is preliminary data.</text>
</comment>
<name>A0AAD8I8A3_9APIA</name>
<dbReference type="AlphaFoldDB" id="A0AAD8I8A3"/>
<evidence type="ECO:0000256" key="3">
    <source>
        <dbReference type="ARBA" id="ARBA00023002"/>
    </source>
</evidence>
<organism evidence="6 7">
    <name type="scientific">Heracleum sosnowskyi</name>
    <dbReference type="NCBI Taxonomy" id="360622"/>
    <lineage>
        <taxon>Eukaryota</taxon>
        <taxon>Viridiplantae</taxon>
        <taxon>Streptophyta</taxon>
        <taxon>Embryophyta</taxon>
        <taxon>Tracheophyta</taxon>
        <taxon>Spermatophyta</taxon>
        <taxon>Magnoliopsida</taxon>
        <taxon>eudicotyledons</taxon>
        <taxon>Gunneridae</taxon>
        <taxon>Pentapetalae</taxon>
        <taxon>asterids</taxon>
        <taxon>campanulids</taxon>
        <taxon>Apiales</taxon>
        <taxon>Apiaceae</taxon>
        <taxon>Apioideae</taxon>
        <taxon>apioid superclade</taxon>
        <taxon>Tordylieae</taxon>
        <taxon>Tordyliinae</taxon>
        <taxon>Heracleum</taxon>
    </lineage>
</organism>
<keyword evidence="5" id="KW-0472">Membrane</keyword>
<dbReference type="GO" id="GO:0020037">
    <property type="term" value="F:heme binding"/>
    <property type="evidence" value="ECO:0007669"/>
    <property type="project" value="InterPro"/>
</dbReference>
<accession>A0AAD8I8A3</accession>
<feature type="transmembrane region" description="Helical" evidence="5">
    <location>
        <begin position="6"/>
        <end position="24"/>
    </location>
</feature>
<evidence type="ECO:0000313" key="6">
    <source>
        <dbReference type="EMBL" id="KAK1380336.1"/>
    </source>
</evidence>
<proteinExistence type="inferred from homology"/>
<comment type="similarity">
    <text evidence="1">Belongs to the cytochrome P450 family.</text>
</comment>
<evidence type="ECO:0000256" key="5">
    <source>
        <dbReference type="SAM" id="Phobius"/>
    </source>
</evidence>
<dbReference type="InterPro" id="IPR036396">
    <property type="entry name" value="Cyt_P450_sf"/>
</dbReference>